<dbReference type="InterPro" id="IPR037103">
    <property type="entry name" value="Tubulin/FtsZ-like_C"/>
</dbReference>
<dbReference type="InterPro" id="IPR020805">
    <property type="entry name" value="Cell_div_FtsZ_CS"/>
</dbReference>
<evidence type="ECO:0000313" key="11">
    <source>
        <dbReference type="Proteomes" id="UP001500027"/>
    </source>
</evidence>
<evidence type="ECO:0000256" key="5">
    <source>
        <dbReference type="NCBIfam" id="TIGR00065"/>
    </source>
</evidence>
<dbReference type="SUPFAM" id="SSF55307">
    <property type="entry name" value="Tubulin C-terminal domain-like"/>
    <property type="match status" value="1"/>
</dbReference>
<dbReference type="Pfam" id="PF00091">
    <property type="entry name" value="Tubulin"/>
    <property type="match status" value="1"/>
</dbReference>
<dbReference type="RefSeq" id="WP_139001793.1">
    <property type="nucleotide sequence ID" value="NZ_BAABAV010000001.1"/>
</dbReference>
<proteinExistence type="inferred from homology"/>
<sequence>MSSKKEFESIAFDLPKNQSNVIKVIGVGGGGSNAINHMFQQGIKGVDFYICNTDAQALQNSGVPNKIQLGLNLTEGLGAGANPEIGEQSAVESFEEISRMLDSNTKMVFITAGMGGGTGTGAAPIIAKMAKDLNILTVGIVTMPFQFEGKMRLEQSQKGIEKLRDVVDSLIVINNNKLREVYGNLGFKAGFSKADEVLSTAARGIAEVITHHYTQNIDLRDAKTVLSNSGTAIMGSSLASGQNRAQDAIRKALDSPLLNDNKITGAKNVLLLIVSGSQEITIDEIGEINDHIQNEAGHGANIIMGVGEDESLEESIAVTIIATGFNVEQQDEISNTETKKVVHSLEEEQDLSANDRDPVIITPIIELEKKEEPPIVRHTLELEDEEQSIQFEKKEEVEPKKFTISNDTDINLIPTSELLKDMDVVYEEVSLGIQEEEDFIIKPVTVVSEKEEVIVEEEQQITLTFDLPLSSAKEEESIQEQEPIMSDNIKKIPVKDYIELITVTEANEDGEVRYALDDYIELESAMNTKKVSKTEVIEEIEEEIVFEKKVIEEVSEEDIPVDEIDPMNTPISQMLKERAEERRRKMKDFNYKFNNAKIDDIEKVPAYKRQGVNLDEVKHSSETDMSRTSIGLDDNDDIQLRSNNSFLHDNVD</sequence>
<accession>A0ABP8E7K7</accession>
<gene>
    <name evidence="4 10" type="primary">ftsZ</name>
    <name evidence="10" type="ORF">GCM10022257_03370</name>
</gene>
<evidence type="ECO:0000256" key="6">
    <source>
        <dbReference type="RuleBase" id="RU000631"/>
    </source>
</evidence>
<dbReference type="Proteomes" id="UP001500027">
    <property type="component" value="Unassembled WGS sequence"/>
</dbReference>
<dbReference type="InterPro" id="IPR000158">
    <property type="entry name" value="Cell_div_FtsZ"/>
</dbReference>
<comment type="function">
    <text evidence="4 6">Essential cell division protein that forms a contractile ring structure (Z ring) at the future cell division site. The regulation of the ring assembly controls the timing and the location of cell division. One of the functions of the FtsZ ring is to recruit other cell division proteins to the septum to produce a new cell wall between the dividing cells. Binds GTP and shows GTPase activity.</text>
</comment>
<dbReference type="SUPFAM" id="SSF52490">
    <property type="entry name" value="Tubulin nucleotide-binding domain-like"/>
    <property type="match status" value="1"/>
</dbReference>
<evidence type="ECO:0000256" key="7">
    <source>
        <dbReference type="SAM" id="MobiDB-lite"/>
    </source>
</evidence>
<keyword evidence="4 6" id="KW-0717">Septation</keyword>
<dbReference type="PANTHER" id="PTHR30314:SF3">
    <property type="entry name" value="MITOCHONDRIAL DIVISION PROTEIN FSZA"/>
    <property type="match status" value="1"/>
</dbReference>
<feature type="binding site" evidence="4">
    <location>
        <begin position="29"/>
        <end position="33"/>
    </location>
    <ligand>
        <name>GTP</name>
        <dbReference type="ChEBI" id="CHEBI:37565"/>
    </ligand>
</feature>
<evidence type="ECO:0000256" key="2">
    <source>
        <dbReference type="ARBA" id="ARBA00022741"/>
    </source>
</evidence>
<dbReference type="SMART" id="SM00864">
    <property type="entry name" value="Tubulin"/>
    <property type="match status" value="1"/>
</dbReference>
<dbReference type="InterPro" id="IPR003008">
    <property type="entry name" value="Tubulin_FtsZ_GTPase"/>
</dbReference>
<feature type="domain" description="Tubulin/FtsZ 2-layer sandwich" evidence="9">
    <location>
        <begin position="216"/>
        <end position="334"/>
    </location>
</feature>
<dbReference type="CDD" id="cd02201">
    <property type="entry name" value="FtsZ_type1"/>
    <property type="match status" value="1"/>
</dbReference>
<dbReference type="NCBIfam" id="TIGR00065">
    <property type="entry name" value="ftsZ"/>
    <property type="match status" value="1"/>
</dbReference>
<evidence type="ECO:0000313" key="10">
    <source>
        <dbReference type="EMBL" id="GAA4268236.1"/>
    </source>
</evidence>
<dbReference type="InterPro" id="IPR008280">
    <property type="entry name" value="Tub_FtsZ_C"/>
</dbReference>
<feature type="binding site" evidence="4">
    <location>
        <position position="195"/>
    </location>
    <ligand>
        <name>GTP</name>
        <dbReference type="ChEBI" id="CHEBI:37565"/>
    </ligand>
</feature>
<feature type="region of interest" description="Disordered" evidence="7">
    <location>
        <begin position="617"/>
        <end position="652"/>
    </location>
</feature>
<comment type="subcellular location">
    <subcellularLocation>
        <location evidence="4">Cytoplasm</location>
    </subcellularLocation>
    <text evidence="4">Assembles at midcell at the inner surface of the cytoplasmic membrane.</text>
</comment>
<dbReference type="PROSITE" id="PS01134">
    <property type="entry name" value="FTSZ_1"/>
    <property type="match status" value="1"/>
</dbReference>
<dbReference type="HAMAP" id="MF_00909">
    <property type="entry name" value="FtsZ"/>
    <property type="match status" value="1"/>
</dbReference>
<dbReference type="Gene3D" id="3.40.50.1440">
    <property type="entry name" value="Tubulin/FtsZ, GTPase domain"/>
    <property type="match status" value="1"/>
</dbReference>
<keyword evidence="3 4" id="KW-0342">GTP-binding</keyword>
<name>A0ABP8E7K7_9FLAO</name>
<comment type="caution">
    <text evidence="10">The sequence shown here is derived from an EMBL/GenBank/DDBJ whole genome shotgun (WGS) entry which is preliminary data.</text>
</comment>
<keyword evidence="4" id="KW-0963">Cytoplasm</keyword>
<feature type="domain" description="Tubulin/FtsZ GTPase" evidence="8">
    <location>
        <begin position="21"/>
        <end position="213"/>
    </location>
</feature>
<keyword evidence="4 6" id="KW-0131">Cell cycle</keyword>
<reference evidence="11" key="1">
    <citation type="journal article" date="2019" name="Int. J. Syst. Evol. Microbiol.">
        <title>The Global Catalogue of Microorganisms (GCM) 10K type strain sequencing project: providing services to taxonomists for standard genome sequencing and annotation.</title>
        <authorList>
            <consortium name="The Broad Institute Genomics Platform"/>
            <consortium name="The Broad Institute Genome Sequencing Center for Infectious Disease"/>
            <person name="Wu L."/>
            <person name="Ma J."/>
        </authorList>
    </citation>
    <scope>NUCLEOTIDE SEQUENCE [LARGE SCALE GENOMIC DNA]</scope>
    <source>
        <strain evidence="11">JCM 17452</strain>
    </source>
</reference>
<comment type="similarity">
    <text evidence="1 4 6">Belongs to the FtsZ family.</text>
</comment>
<keyword evidence="2 4" id="KW-0547">Nucleotide-binding</keyword>
<feature type="binding site" evidence="4">
    <location>
        <position position="152"/>
    </location>
    <ligand>
        <name>GTP</name>
        <dbReference type="ChEBI" id="CHEBI:37565"/>
    </ligand>
</feature>
<organism evidence="10 11">
    <name type="scientific">Hyunsoonleella aestuarii</name>
    <dbReference type="NCBI Taxonomy" id="912802"/>
    <lineage>
        <taxon>Bacteria</taxon>
        <taxon>Pseudomonadati</taxon>
        <taxon>Bacteroidota</taxon>
        <taxon>Flavobacteriia</taxon>
        <taxon>Flavobacteriales</taxon>
        <taxon>Flavobacteriaceae</taxon>
    </lineage>
</organism>
<feature type="compositionally biased region" description="Polar residues" evidence="7">
    <location>
        <begin position="640"/>
        <end position="652"/>
    </location>
</feature>
<evidence type="ECO:0000259" key="8">
    <source>
        <dbReference type="SMART" id="SM00864"/>
    </source>
</evidence>
<evidence type="ECO:0000259" key="9">
    <source>
        <dbReference type="SMART" id="SM00865"/>
    </source>
</evidence>
<dbReference type="GO" id="GO:0051301">
    <property type="term" value="P:cell division"/>
    <property type="evidence" value="ECO:0007669"/>
    <property type="project" value="UniProtKB-KW"/>
</dbReference>
<dbReference type="Pfam" id="PF12327">
    <property type="entry name" value="FtsZ_C"/>
    <property type="match status" value="1"/>
</dbReference>
<keyword evidence="4 6" id="KW-0132">Cell division</keyword>
<comment type="subunit">
    <text evidence="4">Homodimer. Polymerizes to form a dynamic ring structure in a strictly GTP-dependent manner. Interacts directly with several other division proteins.</text>
</comment>
<evidence type="ECO:0000256" key="4">
    <source>
        <dbReference type="HAMAP-Rule" id="MF_00909"/>
    </source>
</evidence>
<dbReference type="SMART" id="SM00865">
    <property type="entry name" value="Tubulin_C"/>
    <property type="match status" value="1"/>
</dbReference>
<dbReference type="PRINTS" id="PR00423">
    <property type="entry name" value="CELLDVISFTSZ"/>
</dbReference>
<dbReference type="InterPro" id="IPR024757">
    <property type="entry name" value="FtsZ_C"/>
</dbReference>
<protein>
    <recommendedName>
        <fullName evidence="4 5">Cell division protein FtsZ</fullName>
    </recommendedName>
</protein>
<evidence type="ECO:0000256" key="1">
    <source>
        <dbReference type="ARBA" id="ARBA00009690"/>
    </source>
</evidence>
<keyword evidence="11" id="KW-1185">Reference proteome</keyword>
<dbReference type="InterPro" id="IPR036525">
    <property type="entry name" value="Tubulin/FtsZ_GTPase_sf"/>
</dbReference>
<dbReference type="EMBL" id="BAABAV010000001">
    <property type="protein sequence ID" value="GAA4268236.1"/>
    <property type="molecule type" value="Genomic_DNA"/>
</dbReference>
<dbReference type="PROSITE" id="PS01135">
    <property type="entry name" value="FTSZ_2"/>
    <property type="match status" value="1"/>
</dbReference>
<feature type="binding site" evidence="4">
    <location>
        <begin position="117"/>
        <end position="119"/>
    </location>
    <ligand>
        <name>GTP</name>
        <dbReference type="ChEBI" id="CHEBI:37565"/>
    </ligand>
</feature>
<dbReference type="Gene3D" id="3.30.1330.20">
    <property type="entry name" value="Tubulin/FtsZ, C-terminal domain"/>
    <property type="match status" value="1"/>
</dbReference>
<dbReference type="PANTHER" id="PTHR30314">
    <property type="entry name" value="CELL DIVISION PROTEIN FTSZ-RELATED"/>
    <property type="match status" value="1"/>
</dbReference>
<feature type="binding site" evidence="4">
    <location>
        <position position="148"/>
    </location>
    <ligand>
        <name>GTP</name>
        <dbReference type="ChEBI" id="CHEBI:37565"/>
    </ligand>
</feature>
<dbReference type="InterPro" id="IPR018316">
    <property type="entry name" value="Tubulin/FtsZ_2-layer-sand-dom"/>
</dbReference>
<dbReference type="InterPro" id="IPR045061">
    <property type="entry name" value="FtsZ/CetZ"/>
</dbReference>
<evidence type="ECO:0000256" key="3">
    <source>
        <dbReference type="ARBA" id="ARBA00023134"/>
    </source>
</evidence>